<organism evidence="7 8">
    <name type="scientific">Mediterraneibacter gnavus</name>
    <name type="common">Ruminococcus gnavus</name>
    <dbReference type="NCBI Taxonomy" id="33038"/>
    <lineage>
        <taxon>Bacteria</taxon>
        <taxon>Bacillati</taxon>
        <taxon>Bacillota</taxon>
        <taxon>Clostridia</taxon>
        <taxon>Lachnospirales</taxon>
        <taxon>Lachnospiraceae</taxon>
        <taxon>Mediterraneibacter</taxon>
    </lineage>
</organism>
<comment type="caution">
    <text evidence="7">The sequence shown here is derived from an EMBL/GenBank/DDBJ whole genome shotgun (WGS) entry which is preliminary data.</text>
</comment>
<feature type="transmembrane region" description="Helical" evidence="5">
    <location>
        <begin position="570"/>
        <end position="594"/>
    </location>
</feature>
<evidence type="ECO:0000256" key="5">
    <source>
        <dbReference type="SAM" id="Phobius"/>
    </source>
</evidence>
<feature type="transmembrane region" description="Helical" evidence="5">
    <location>
        <begin position="682"/>
        <end position="705"/>
    </location>
</feature>
<dbReference type="PANTHER" id="PTHR43077:SF10">
    <property type="entry name" value="TRANSPORT PERMEASE PROTEIN"/>
    <property type="match status" value="1"/>
</dbReference>
<dbReference type="AlphaFoldDB" id="A0A2N5NHI2"/>
<name>A0A2N5NHI2_MEDGN</name>
<dbReference type="Proteomes" id="UP000234849">
    <property type="component" value="Unassembled WGS sequence"/>
</dbReference>
<evidence type="ECO:0000256" key="2">
    <source>
        <dbReference type="ARBA" id="ARBA00022692"/>
    </source>
</evidence>
<dbReference type="InterPro" id="IPR017501">
    <property type="entry name" value="Phage_infect_YhgE_C"/>
</dbReference>
<dbReference type="InterPro" id="IPR051328">
    <property type="entry name" value="T7SS_ABC-Transporter"/>
</dbReference>
<keyword evidence="3 5" id="KW-1133">Transmembrane helix</keyword>
<evidence type="ECO:0000259" key="6">
    <source>
        <dbReference type="Pfam" id="PF12698"/>
    </source>
</evidence>
<dbReference type="SUPFAM" id="SSF58104">
    <property type="entry name" value="Methyl-accepting chemotaxis protein (MCP) signaling domain"/>
    <property type="match status" value="1"/>
</dbReference>
<dbReference type="GO" id="GO:0140359">
    <property type="term" value="F:ABC-type transporter activity"/>
    <property type="evidence" value="ECO:0007669"/>
    <property type="project" value="InterPro"/>
</dbReference>
<evidence type="ECO:0000256" key="1">
    <source>
        <dbReference type="ARBA" id="ARBA00004141"/>
    </source>
</evidence>
<evidence type="ECO:0000313" key="7">
    <source>
        <dbReference type="EMBL" id="PLT54698.1"/>
    </source>
</evidence>
<proteinExistence type="predicted"/>
<keyword evidence="4 5" id="KW-0472">Membrane</keyword>
<evidence type="ECO:0000256" key="4">
    <source>
        <dbReference type="ARBA" id="ARBA00023136"/>
    </source>
</evidence>
<evidence type="ECO:0000256" key="3">
    <source>
        <dbReference type="ARBA" id="ARBA00022989"/>
    </source>
</evidence>
<evidence type="ECO:0000313" key="8">
    <source>
        <dbReference type="Proteomes" id="UP000234849"/>
    </source>
</evidence>
<dbReference type="InterPro" id="IPR013525">
    <property type="entry name" value="ABC2_TM"/>
</dbReference>
<feature type="transmembrane region" description="Helical" evidence="5">
    <location>
        <begin position="528"/>
        <end position="549"/>
    </location>
</feature>
<sequence>MKKIGQVFLYDISHIKKNVIAMIVVLGLCVVPSLYAWFNIAASWDPYSNTNGLKVAVANTDEGYEGEILPLQINIGDTVISSLRENDQLDWTFTGKKDAVEGVKSGKYYAAIVIPKSFSQDMMSLFSEEMTHSDIIYYINEKENAIAPKVTDKGASAVQQQIDEIFVKTAAQVGLDLLDTISEVTSSDGAQAAAQNLTENIRKIGSDLDSTAGTVKAFSNMTVSMQQMLDATADILNKAGQNTETNLSLLNETGNSVDSLRSAVSGTTESVNQVLAQGSQCYDAISGQINNAFSSISTDAGATAGALNSVASEVQVMIDRYTGFRDSVQQLADSFPLASDLLQPIIGNLNESIAHQEAVRDKLNEAAAKITETASDAGNYQAQLDQLVQQSSQQISGIRSDYENNVKTQIDTMFGTLGDTSSAVQSLFTSMDNGVEDMEKLAKDAGSGLEKMKTTLDTSASLLTETAEKVNQAAEKLDTAAQDGNVETLKNVLGSSPEVISSFVSAPVRMQTKALYPVENYGSAMAPFYSTLSIWVGGIILVAMMKVTASQNLKRALAPLKPHQIYLGRYLLFLVLGLIQSGLICLGDLYFLGIQCEHPFLFLLAGWVSSVVYVNIIYTFTVSFGDVGKAICVVLLVMQVAGSGGTFPIEVAPEIFQKIYPFLPFTHSMAAMRECVAGFYQYTYWAELGIMCLFLLASLFLGLVLRKPVIRLNELFIEKLEDTKLM</sequence>
<feature type="transmembrane region" description="Helical" evidence="5">
    <location>
        <begin position="600"/>
        <end position="618"/>
    </location>
</feature>
<accession>A0A2N5NHI2</accession>
<comment type="subcellular location">
    <subcellularLocation>
        <location evidence="1">Membrane</location>
        <topology evidence="1">Multi-pass membrane protein</topology>
    </subcellularLocation>
</comment>
<dbReference type="EMBL" id="NIHM01000011">
    <property type="protein sequence ID" value="PLT54698.1"/>
    <property type="molecule type" value="Genomic_DNA"/>
</dbReference>
<dbReference type="NCBIfam" id="TIGR03061">
    <property type="entry name" value="pip_yhgE_Nterm"/>
    <property type="match status" value="1"/>
</dbReference>
<reference evidence="7 8" key="1">
    <citation type="journal article" date="2017" name="Genome Med.">
        <title>A novel Ruminococcus gnavus clade enriched in inflammatory bowel disease patients.</title>
        <authorList>
            <person name="Hall A.B."/>
            <person name="Yassour M."/>
            <person name="Sauk J."/>
            <person name="Garner A."/>
            <person name="Jiang X."/>
            <person name="Arthur T."/>
            <person name="Lagoudas G.K."/>
            <person name="Vatanen T."/>
            <person name="Fornelos N."/>
            <person name="Wilson R."/>
            <person name="Bertha M."/>
            <person name="Cohen M."/>
            <person name="Garber J."/>
            <person name="Khalili H."/>
            <person name="Gevers D."/>
            <person name="Ananthakrishnan A.N."/>
            <person name="Kugathasan S."/>
            <person name="Lander E.S."/>
            <person name="Blainey P."/>
            <person name="Vlamakis H."/>
            <person name="Xavier R.J."/>
            <person name="Huttenhower C."/>
        </authorList>
    </citation>
    <scope>NUCLEOTIDE SEQUENCE [LARGE SCALE GENOMIC DNA]</scope>
    <source>
        <strain evidence="7 8">RJX1118</strain>
    </source>
</reference>
<dbReference type="Pfam" id="PF12698">
    <property type="entry name" value="ABC2_membrane_3"/>
    <property type="match status" value="2"/>
</dbReference>
<feature type="domain" description="ABC-2 type transporter transmembrane" evidence="6">
    <location>
        <begin position="20"/>
        <end position="166"/>
    </location>
</feature>
<dbReference type="PANTHER" id="PTHR43077">
    <property type="entry name" value="TRANSPORT PERMEASE YVFS-RELATED"/>
    <property type="match status" value="1"/>
</dbReference>
<feature type="transmembrane region" description="Helical" evidence="5">
    <location>
        <begin position="630"/>
        <end position="649"/>
    </location>
</feature>
<protein>
    <recommendedName>
        <fullName evidence="6">ABC-2 type transporter transmembrane domain-containing protein</fullName>
    </recommendedName>
</protein>
<dbReference type="InterPro" id="IPR017500">
    <property type="entry name" value="Phage_infect_YhgE_N"/>
</dbReference>
<dbReference type="GO" id="GO:0016020">
    <property type="term" value="C:membrane"/>
    <property type="evidence" value="ECO:0007669"/>
    <property type="project" value="UniProtKB-SubCell"/>
</dbReference>
<feature type="transmembrane region" description="Helical" evidence="5">
    <location>
        <begin position="20"/>
        <end position="38"/>
    </location>
</feature>
<dbReference type="NCBIfam" id="TIGR03062">
    <property type="entry name" value="pip_yhgE_Cterm"/>
    <property type="match status" value="1"/>
</dbReference>
<dbReference type="Gene3D" id="3.40.1710.10">
    <property type="entry name" value="abc type-2 transporter like domain"/>
    <property type="match status" value="1"/>
</dbReference>
<feature type="domain" description="ABC-2 type transporter transmembrane" evidence="6">
    <location>
        <begin position="405"/>
        <end position="703"/>
    </location>
</feature>
<gene>
    <name evidence="7" type="ORF">CDL18_08975</name>
</gene>
<dbReference type="RefSeq" id="WP_101879726.1">
    <property type="nucleotide sequence ID" value="NZ_NIHM01000011.1"/>
</dbReference>
<keyword evidence="2 5" id="KW-0812">Transmembrane</keyword>